<name>A0A3D9CSI6_9FLAO</name>
<dbReference type="OrthoDB" id="1260596at2"/>
<dbReference type="RefSeq" id="WP_115956706.1">
    <property type="nucleotide sequence ID" value="NZ_CBCRVL010000007.1"/>
</dbReference>
<organism evidence="1 2">
    <name type="scientific">Chryseobacterium flavum</name>
    <dbReference type="NCBI Taxonomy" id="415851"/>
    <lineage>
        <taxon>Bacteria</taxon>
        <taxon>Pseudomonadati</taxon>
        <taxon>Bacteroidota</taxon>
        <taxon>Flavobacteriia</taxon>
        <taxon>Flavobacteriales</taxon>
        <taxon>Weeksellaceae</taxon>
        <taxon>Chryseobacterium group</taxon>
        <taxon>Chryseobacterium</taxon>
    </lineage>
</organism>
<evidence type="ECO:0000313" key="2">
    <source>
        <dbReference type="Proteomes" id="UP000256769"/>
    </source>
</evidence>
<protein>
    <submittedName>
        <fullName evidence="1">Uncharacterized protein</fullName>
    </submittedName>
</protein>
<gene>
    <name evidence="1" type="ORF">DRF59_02340</name>
</gene>
<reference evidence="1 2" key="1">
    <citation type="journal article" date="2007" name="Int. J. Syst. Evol. Microbiol.">
        <title>Chryseobacterium flavum sp. nov., isolated from polluted soil.</title>
        <authorList>
            <person name="Zhou Y."/>
            <person name="Dong J."/>
            <person name="Wang X."/>
            <person name="Huang X."/>
            <person name="Zhang K.Y."/>
            <person name="Zhang Y.Q."/>
            <person name="Guo Y.F."/>
            <person name="Lai R."/>
            <person name="Li W.J."/>
        </authorList>
    </citation>
    <scope>NUCLEOTIDE SEQUENCE [LARGE SCALE GENOMIC DNA]</scope>
    <source>
        <strain evidence="1 2">KCTC 12877</strain>
    </source>
</reference>
<dbReference type="EMBL" id="QNUE01000002">
    <property type="protein sequence ID" value="REC68755.1"/>
    <property type="molecule type" value="Genomic_DNA"/>
</dbReference>
<comment type="caution">
    <text evidence="1">The sequence shown here is derived from an EMBL/GenBank/DDBJ whole genome shotgun (WGS) entry which is preliminary data.</text>
</comment>
<evidence type="ECO:0000313" key="1">
    <source>
        <dbReference type="EMBL" id="REC68755.1"/>
    </source>
</evidence>
<proteinExistence type="predicted"/>
<dbReference type="AlphaFoldDB" id="A0A3D9CSI6"/>
<accession>A0A3D9CSI6</accession>
<sequence>MENSNQTHQETVEKRTSIAHGPIGNKFDILTEGQEFIEVDHIVAESFISNSQKGMLQMMREKNLNFNANGIYEIKYPLLENLFKKMLQIDAKYLKFSLVEINRKNHNVYLQPNFEQDNLIYFAVSLEDQTERTIDGHNYLILNTDDVLENLRISDETLTIYKTAYKNRYLNELNKYFPNNGKGNTVTISYHFRDLANMLSHVCDKYLIYLCEISDVMAVIKQNNLRLSTVVYSTYYEFREKQLTMVSYSGERYFDMGSLYP</sequence>
<dbReference type="Proteomes" id="UP000256769">
    <property type="component" value="Unassembled WGS sequence"/>
</dbReference>
<keyword evidence="2" id="KW-1185">Reference proteome</keyword>